<evidence type="ECO:0000256" key="1">
    <source>
        <dbReference type="SAM" id="MobiDB-lite"/>
    </source>
</evidence>
<organism evidence="2 3">
    <name type="scientific">Panagrolaimus superbus</name>
    <dbReference type="NCBI Taxonomy" id="310955"/>
    <lineage>
        <taxon>Eukaryota</taxon>
        <taxon>Metazoa</taxon>
        <taxon>Ecdysozoa</taxon>
        <taxon>Nematoda</taxon>
        <taxon>Chromadorea</taxon>
        <taxon>Rhabditida</taxon>
        <taxon>Tylenchina</taxon>
        <taxon>Panagrolaimomorpha</taxon>
        <taxon>Panagrolaimoidea</taxon>
        <taxon>Panagrolaimidae</taxon>
        <taxon>Panagrolaimus</taxon>
    </lineage>
</organism>
<sequence>MNLFEIPRQQEDNNAAEPEVMQFHANQQLLNPNQQNQGRESMEESDSTGEDDEGFVVVVTTSRKKEVWLNL</sequence>
<evidence type="ECO:0000313" key="2">
    <source>
        <dbReference type="Proteomes" id="UP000887577"/>
    </source>
</evidence>
<reference evidence="3" key="1">
    <citation type="submission" date="2022-11" db="UniProtKB">
        <authorList>
            <consortium name="WormBaseParasite"/>
        </authorList>
    </citation>
    <scope>IDENTIFICATION</scope>
</reference>
<dbReference type="Proteomes" id="UP000887577">
    <property type="component" value="Unplaced"/>
</dbReference>
<feature type="compositionally biased region" description="Low complexity" evidence="1">
    <location>
        <begin position="26"/>
        <end position="37"/>
    </location>
</feature>
<name>A0A914Y3T0_9BILA</name>
<feature type="region of interest" description="Disordered" evidence="1">
    <location>
        <begin position="25"/>
        <end position="55"/>
    </location>
</feature>
<evidence type="ECO:0000313" key="3">
    <source>
        <dbReference type="WBParaSite" id="PSU_v2.g12413.t1"/>
    </source>
</evidence>
<dbReference type="AlphaFoldDB" id="A0A914Y3T0"/>
<accession>A0A914Y3T0</accession>
<proteinExistence type="predicted"/>
<dbReference type="WBParaSite" id="PSU_v2.g12413.t1">
    <property type="protein sequence ID" value="PSU_v2.g12413.t1"/>
    <property type="gene ID" value="PSU_v2.g12413"/>
</dbReference>
<keyword evidence="2" id="KW-1185">Reference proteome</keyword>
<protein>
    <submittedName>
        <fullName evidence="3">Uncharacterized protein</fullName>
    </submittedName>
</protein>
<feature type="compositionally biased region" description="Acidic residues" evidence="1">
    <location>
        <begin position="43"/>
        <end position="54"/>
    </location>
</feature>